<accession>A0A238UCM5</accession>
<keyword evidence="3" id="KW-1185">Reference proteome</keyword>
<name>A0A238UCM5_9FLAO</name>
<dbReference type="KEGG" id="tje:TJEJU_2530"/>
<evidence type="ECO:0000313" key="3">
    <source>
        <dbReference type="Proteomes" id="UP000215214"/>
    </source>
</evidence>
<reference evidence="2 3" key="1">
    <citation type="submission" date="2017-07" db="EMBL/GenBank/DDBJ databases">
        <authorList>
            <person name="Sun Z.S."/>
            <person name="Albrecht U."/>
            <person name="Echele G."/>
            <person name="Lee C.C."/>
        </authorList>
    </citation>
    <scope>NUCLEOTIDE SEQUENCE [LARGE SCALE GENOMIC DNA]</scope>
    <source>
        <strain evidence="3">type strain: KCTC 22618</strain>
    </source>
</reference>
<evidence type="ECO:0000313" key="2">
    <source>
        <dbReference type="EMBL" id="SNR16214.1"/>
    </source>
</evidence>
<feature type="region of interest" description="Disordered" evidence="1">
    <location>
        <begin position="29"/>
        <end position="57"/>
    </location>
</feature>
<proteinExistence type="predicted"/>
<evidence type="ECO:0000256" key="1">
    <source>
        <dbReference type="SAM" id="MobiDB-lite"/>
    </source>
</evidence>
<feature type="compositionally biased region" description="Basic and acidic residues" evidence="1">
    <location>
        <begin position="46"/>
        <end position="56"/>
    </location>
</feature>
<dbReference type="Proteomes" id="UP000215214">
    <property type="component" value="Chromosome TJEJU"/>
</dbReference>
<dbReference type="EMBL" id="LT899436">
    <property type="protein sequence ID" value="SNR16214.1"/>
    <property type="molecule type" value="Genomic_DNA"/>
</dbReference>
<sequence>MEQKKNSNFIIPATFFTSLAPTKKQVADAISSVQQSKAVPPPPKTAETKPKEEKKPSIKNIKRRTSALSFKGLKQKKETQVVEVEEENYDNHPRTPFTQEQLEEAWKKYYFKLQELGEKNTASILLAGQPKLHQNFEVIVTLPNTLMKNQLEKGKPSLLKFIRVRLNNYGLVINIKVSETVEKKFAYTPQEKYAKLREKNPLLDKLKQTFGLDV</sequence>
<organism evidence="2 3">
    <name type="scientific">Tenacibaculum jejuense</name>
    <dbReference type="NCBI Taxonomy" id="584609"/>
    <lineage>
        <taxon>Bacteria</taxon>
        <taxon>Pseudomonadati</taxon>
        <taxon>Bacteroidota</taxon>
        <taxon>Flavobacteriia</taxon>
        <taxon>Flavobacteriales</taxon>
        <taxon>Flavobacteriaceae</taxon>
        <taxon>Tenacibaculum</taxon>
    </lineage>
</organism>
<gene>
    <name evidence="2" type="ORF">TJEJU_2530</name>
</gene>
<protein>
    <submittedName>
        <fullName evidence="2">DNA polymerase III subunit gamma/tau</fullName>
    </submittedName>
</protein>
<dbReference type="AlphaFoldDB" id="A0A238UCM5"/>